<accession>A0A074JRK7</accession>
<evidence type="ECO:0000313" key="2">
    <source>
        <dbReference type="Proteomes" id="UP000027471"/>
    </source>
</evidence>
<dbReference type="STRING" id="1353528.DT23_13600"/>
<dbReference type="AlphaFoldDB" id="A0A074JRK7"/>
<evidence type="ECO:0000313" key="1">
    <source>
        <dbReference type="EMBL" id="KEO60261.1"/>
    </source>
</evidence>
<sequence length="173" mass="18997">MAVPEEPPGAPPPEFDSFLMQIGRINYAWTNTESLLIHLIAGLAQTDKETAVILHLTLNTTRARLDLVERLAKRSACPVPPEARARILKVAGRMKKVSGLRNHYNHCLYAFDASGGPVRTIQMRIADRKTSLRIGEEAVLDRASLDDLNAALGELGALNTEIWAIVAEYGMPV</sequence>
<keyword evidence="2" id="KW-1185">Reference proteome</keyword>
<proteinExistence type="predicted"/>
<dbReference type="EMBL" id="AUNB01000020">
    <property type="protein sequence ID" value="KEO60261.1"/>
    <property type="molecule type" value="Genomic_DNA"/>
</dbReference>
<protein>
    <submittedName>
        <fullName evidence="1">Uncharacterized protein</fullName>
    </submittedName>
</protein>
<dbReference type="OrthoDB" id="7846470at2"/>
<gene>
    <name evidence="1" type="ORF">DT23_13600</name>
</gene>
<dbReference type="Proteomes" id="UP000027471">
    <property type="component" value="Unassembled WGS sequence"/>
</dbReference>
<reference evidence="1 2" key="1">
    <citation type="journal article" date="2015" name="Antonie Van Leeuwenhoek">
        <title>Thioclava indica sp. nov., isolated from surface seawater of the Indian Ocean.</title>
        <authorList>
            <person name="Liu Y."/>
            <person name="Lai Q."/>
            <person name="Du J."/>
            <person name="Xu H."/>
            <person name="Jiang L."/>
            <person name="Shao Z."/>
        </authorList>
    </citation>
    <scope>NUCLEOTIDE SEQUENCE [LARGE SCALE GENOMIC DNA]</scope>
    <source>
        <strain evidence="1 2">DT23-4</strain>
    </source>
</reference>
<comment type="caution">
    <text evidence="1">The sequence shown here is derived from an EMBL/GenBank/DDBJ whole genome shotgun (WGS) entry which is preliminary data.</text>
</comment>
<dbReference type="RefSeq" id="WP_038130192.1">
    <property type="nucleotide sequence ID" value="NZ_AUNB01000020.1"/>
</dbReference>
<organism evidence="1 2">
    <name type="scientific">Thioclava indica</name>
    <dbReference type="NCBI Taxonomy" id="1353528"/>
    <lineage>
        <taxon>Bacteria</taxon>
        <taxon>Pseudomonadati</taxon>
        <taxon>Pseudomonadota</taxon>
        <taxon>Alphaproteobacteria</taxon>
        <taxon>Rhodobacterales</taxon>
        <taxon>Paracoccaceae</taxon>
        <taxon>Thioclava</taxon>
    </lineage>
</organism>
<name>A0A074JRK7_9RHOB</name>
<dbReference type="eggNOG" id="ENOG5031JTI">
    <property type="taxonomic scope" value="Bacteria"/>
</dbReference>